<evidence type="ECO:0000256" key="12">
    <source>
        <dbReference type="ARBA" id="ARBA00022824"/>
    </source>
</evidence>
<organism evidence="24 25">
    <name type="scientific">Thermogemmata fonticola</name>
    <dbReference type="NCBI Taxonomy" id="2755323"/>
    <lineage>
        <taxon>Bacteria</taxon>
        <taxon>Pseudomonadati</taxon>
        <taxon>Planctomycetota</taxon>
        <taxon>Planctomycetia</taxon>
        <taxon>Gemmatales</taxon>
        <taxon>Gemmataceae</taxon>
        <taxon>Thermogemmata</taxon>
    </lineage>
</organism>
<evidence type="ECO:0000256" key="19">
    <source>
        <dbReference type="ARBA" id="ARBA00025833"/>
    </source>
</evidence>
<evidence type="ECO:0000256" key="15">
    <source>
        <dbReference type="ARBA" id="ARBA00023049"/>
    </source>
</evidence>
<dbReference type="Pfam" id="PF04389">
    <property type="entry name" value="Peptidase_M28"/>
    <property type="match status" value="1"/>
</dbReference>
<keyword evidence="18" id="KW-0458">Lysosome</keyword>
<keyword evidence="25" id="KW-1185">Reference proteome</keyword>
<evidence type="ECO:0000256" key="8">
    <source>
        <dbReference type="ARBA" id="ARBA00022670"/>
    </source>
</evidence>
<dbReference type="GO" id="GO:0006508">
    <property type="term" value="P:proteolysis"/>
    <property type="evidence" value="ECO:0007669"/>
    <property type="project" value="UniProtKB-KW"/>
</dbReference>
<evidence type="ECO:0000256" key="18">
    <source>
        <dbReference type="ARBA" id="ARBA00023228"/>
    </source>
</evidence>
<evidence type="ECO:0000256" key="7">
    <source>
        <dbReference type="ARBA" id="ARBA00022645"/>
    </source>
</evidence>
<keyword evidence="15" id="KW-0482">Metalloprotease</keyword>
<keyword evidence="10 22" id="KW-0732">Signal</keyword>
<evidence type="ECO:0000256" key="5">
    <source>
        <dbReference type="ARBA" id="ARBA00014116"/>
    </source>
</evidence>
<evidence type="ECO:0000256" key="10">
    <source>
        <dbReference type="ARBA" id="ARBA00022729"/>
    </source>
</evidence>
<dbReference type="InterPro" id="IPR039866">
    <property type="entry name" value="CPQ"/>
</dbReference>
<dbReference type="GO" id="GO:0005576">
    <property type="term" value="C:extracellular region"/>
    <property type="evidence" value="ECO:0007669"/>
    <property type="project" value="UniProtKB-SubCell"/>
</dbReference>
<evidence type="ECO:0000256" key="17">
    <source>
        <dbReference type="ARBA" id="ARBA00023180"/>
    </source>
</evidence>
<evidence type="ECO:0000256" key="22">
    <source>
        <dbReference type="SAM" id="SignalP"/>
    </source>
</evidence>
<accession>A0A7V9AAT3</accession>
<sequence>MYTLPLPPRFFLTLAFLAGGLAALVHSAEVEVAPPPRLAQVQPVIRTAVDLDRAVLAEIRQRSQIMRNLQYLSDVIGARLTGSPGLERANHWTAEKMREYGLVNVRLDPWEIPVGWQRGHASMRLVEPDSGLRLLVASAGWTPGTSGKVTGPVVIIRERTKDKLAQYKGKLRNAVVLLSPPPVIAPVTDLRYGPPPPPPDKKDGKKNPPPTAISDSAEAESAIPAPREPVPYSWSTTSLAGHGFLHDEWQPGIAALNEFLKSEGVACVVSDAAKPHGLLVTTGGWPGDIVAAQNRVPRLYMAHEHYSLLWRLASQGDMSVRVETEIHNTFIRGPITVYNTVGEIRGSEKPEEIVVVGAHLDSWDLASGTTDNGTGSCVVLEVARALAALARQGHPPKRTIRFVLFSGEEQGLHGSRQYVQRYKNELPRHSAAIVHDTGTGRVFGLALHNRKGCYDILQRELETLKELEGWVGPSLRGMGGTDHLSFNSAGVPGFACLQEMDEYRLTHHTQSDTFDKAKEPFLIQGAQVVAVTALRIANLPELLPRQ</sequence>
<evidence type="ECO:0000256" key="20">
    <source>
        <dbReference type="ARBA" id="ARBA00033328"/>
    </source>
</evidence>
<comment type="subunit">
    <text evidence="19">Homodimer. The monomeric form is inactive while the homodimer is active.</text>
</comment>
<dbReference type="AlphaFoldDB" id="A0A7V9AAT3"/>
<evidence type="ECO:0000256" key="6">
    <source>
        <dbReference type="ARBA" id="ARBA00022525"/>
    </source>
</evidence>
<name>A0A7V9AAT3_9BACT</name>
<keyword evidence="14" id="KW-0333">Golgi apparatus</keyword>
<keyword evidence="8" id="KW-0645">Protease</keyword>
<evidence type="ECO:0000259" key="23">
    <source>
        <dbReference type="Pfam" id="PF04389"/>
    </source>
</evidence>
<dbReference type="Gene3D" id="3.50.30.30">
    <property type="match status" value="1"/>
</dbReference>
<dbReference type="Gene3D" id="3.40.630.10">
    <property type="entry name" value="Zn peptidases"/>
    <property type="match status" value="2"/>
</dbReference>
<evidence type="ECO:0000313" key="25">
    <source>
        <dbReference type="Proteomes" id="UP000542342"/>
    </source>
</evidence>
<dbReference type="GO" id="GO:0070573">
    <property type="term" value="F:metallodipeptidase activity"/>
    <property type="evidence" value="ECO:0007669"/>
    <property type="project" value="InterPro"/>
</dbReference>
<gene>
    <name evidence="24" type="ORF">H0921_04675</name>
</gene>
<comment type="subcellular location">
    <subcellularLocation>
        <location evidence="1">Endoplasmic reticulum</location>
    </subcellularLocation>
    <subcellularLocation>
        <location evidence="3">Golgi apparatus</location>
    </subcellularLocation>
    <subcellularLocation>
        <location evidence="2">Lysosome</location>
    </subcellularLocation>
    <subcellularLocation>
        <location evidence="4">Secreted</location>
    </subcellularLocation>
</comment>
<feature type="signal peptide" evidence="22">
    <location>
        <begin position="1"/>
        <end position="27"/>
    </location>
</feature>
<dbReference type="EMBL" id="JACEFB010000002">
    <property type="protein sequence ID" value="MBA2225456.1"/>
    <property type="molecule type" value="Genomic_DNA"/>
</dbReference>
<evidence type="ECO:0000256" key="9">
    <source>
        <dbReference type="ARBA" id="ARBA00022723"/>
    </source>
</evidence>
<dbReference type="PANTHER" id="PTHR12053:SF3">
    <property type="entry name" value="CARBOXYPEPTIDASE Q"/>
    <property type="match status" value="1"/>
</dbReference>
<evidence type="ECO:0000256" key="13">
    <source>
        <dbReference type="ARBA" id="ARBA00022833"/>
    </source>
</evidence>
<feature type="domain" description="Peptidase M28" evidence="23">
    <location>
        <begin position="339"/>
        <end position="530"/>
    </location>
</feature>
<keyword evidence="12" id="KW-0256">Endoplasmic reticulum</keyword>
<evidence type="ECO:0000256" key="21">
    <source>
        <dbReference type="SAM" id="MobiDB-lite"/>
    </source>
</evidence>
<proteinExistence type="predicted"/>
<keyword evidence="17" id="KW-0325">Glycoprotein</keyword>
<evidence type="ECO:0000256" key="4">
    <source>
        <dbReference type="ARBA" id="ARBA00004613"/>
    </source>
</evidence>
<keyword evidence="9" id="KW-0479">Metal-binding</keyword>
<evidence type="ECO:0000256" key="1">
    <source>
        <dbReference type="ARBA" id="ARBA00004240"/>
    </source>
</evidence>
<dbReference type="Proteomes" id="UP000542342">
    <property type="component" value="Unassembled WGS sequence"/>
</dbReference>
<keyword evidence="13" id="KW-0862">Zinc</keyword>
<protein>
    <recommendedName>
        <fullName evidence="5">Carboxypeptidase Q</fullName>
    </recommendedName>
    <alternativeName>
        <fullName evidence="20">Plasma glutamate carboxypeptidase</fullName>
    </alternativeName>
</protein>
<keyword evidence="6" id="KW-0964">Secreted</keyword>
<evidence type="ECO:0000256" key="14">
    <source>
        <dbReference type="ARBA" id="ARBA00023034"/>
    </source>
</evidence>
<dbReference type="InterPro" id="IPR007484">
    <property type="entry name" value="Peptidase_M28"/>
</dbReference>
<dbReference type="RefSeq" id="WP_194536879.1">
    <property type="nucleotide sequence ID" value="NZ_JACEFB010000002.1"/>
</dbReference>
<keyword evidence="7" id="KW-0121">Carboxypeptidase</keyword>
<evidence type="ECO:0000256" key="16">
    <source>
        <dbReference type="ARBA" id="ARBA00023145"/>
    </source>
</evidence>
<dbReference type="PANTHER" id="PTHR12053">
    <property type="entry name" value="PROTEASE FAMILY M28 PLASMA GLUTAMATE CARBOXYPEPTIDASE-RELATED"/>
    <property type="match status" value="1"/>
</dbReference>
<feature type="chain" id="PRO_5030860121" description="Carboxypeptidase Q" evidence="22">
    <location>
        <begin position="28"/>
        <end position="546"/>
    </location>
</feature>
<keyword evidence="11" id="KW-0378">Hydrolase</keyword>
<keyword evidence="16" id="KW-0865">Zymogen</keyword>
<feature type="compositionally biased region" description="Low complexity" evidence="21">
    <location>
        <begin position="212"/>
        <end position="225"/>
    </location>
</feature>
<evidence type="ECO:0000313" key="24">
    <source>
        <dbReference type="EMBL" id="MBA2225456.1"/>
    </source>
</evidence>
<evidence type="ECO:0000256" key="2">
    <source>
        <dbReference type="ARBA" id="ARBA00004371"/>
    </source>
</evidence>
<dbReference type="SUPFAM" id="SSF53187">
    <property type="entry name" value="Zn-dependent exopeptidases"/>
    <property type="match status" value="1"/>
</dbReference>
<dbReference type="GO" id="GO:0004180">
    <property type="term" value="F:carboxypeptidase activity"/>
    <property type="evidence" value="ECO:0007669"/>
    <property type="project" value="UniProtKB-KW"/>
</dbReference>
<evidence type="ECO:0000256" key="11">
    <source>
        <dbReference type="ARBA" id="ARBA00022801"/>
    </source>
</evidence>
<dbReference type="GO" id="GO:0005764">
    <property type="term" value="C:lysosome"/>
    <property type="evidence" value="ECO:0007669"/>
    <property type="project" value="UniProtKB-SubCell"/>
</dbReference>
<feature type="region of interest" description="Disordered" evidence="21">
    <location>
        <begin position="187"/>
        <end position="228"/>
    </location>
</feature>
<comment type="caution">
    <text evidence="24">The sequence shown here is derived from an EMBL/GenBank/DDBJ whole genome shotgun (WGS) entry which is preliminary data.</text>
</comment>
<evidence type="ECO:0000256" key="3">
    <source>
        <dbReference type="ARBA" id="ARBA00004555"/>
    </source>
</evidence>
<reference evidence="24 25" key="1">
    <citation type="submission" date="2020-07" db="EMBL/GenBank/DDBJ databases">
        <title>Thermogemmata thermophila gen. nov., sp. nov., a novel moderate thermophilic planctomycete from a Kamchatka hot spring.</title>
        <authorList>
            <person name="Elcheninov A.G."/>
            <person name="Podosokorskaya O.A."/>
            <person name="Kovaleva O.L."/>
            <person name="Novikov A."/>
            <person name="Bonch-Osmolovskaya E.A."/>
            <person name="Toshchakov S.V."/>
            <person name="Kublanov I.V."/>
        </authorList>
    </citation>
    <scope>NUCLEOTIDE SEQUENCE [LARGE SCALE GENOMIC DNA]</scope>
    <source>
        <strain evidence="24 25">2918</strain>
    </source>
</reference>
<dbReference type="GO" id="GO:0046872">
    <property type="term" value="F:metal ion binding"/>
    <property type="evidence" value="ECO:0007669"/>
    <property type="project" value="UniProtKB-KW"/>
</dbReference>